<keyword evidence="7" id="KW-1185">Reference proteome</keyword>
<dbReference type="OMA" id="YVPTYYR"/>
<dbReference type="eggNOG" id="ENOG502QSKR">
    <property type="taxonomic scope" value="Eukaryota"/>
</dbReference>
<evidence type="ECO:0000313" key="6">
    <source>
        <dbReference type="EMBL" id="EAN30498.1"/>
    </source>
</evidence>
<keyword evidence="4" id="KW-0539">Nucleus</keyword>
<dbReference type="GeneID" id="3499833"/>
<dbReference type="PANTHER" id="PTHR44040:SF1">
    <property type="entry name" value="RETINOBLASTOMA-BINDING PROTEIN 5"/>
    <property type="match status" value="1"/>
</dbReference>
<comment type="subcellular location">
    <subcellularLocation>
        <location evidence="1">Nucleus</location>
    </subcellularLocation>
</comment>
<dbReference type="VEuPathDB" id="PiroplasmaDB:TpMuguga_03g00657"/>
<evidence type="ECO:0000256" key="3">
    <source>
        <dbReference type="ARBA" id="ARBA00022737"/>
    </source>
</evidence>
<keyword evidence="2" id="KW-0853">WD repeat</keyword>
<feature type="region of interest" description="Disordered" evidence="5">
    <location>
        <begin position="796"/>
        <end position="817"/>
    </location>
</feature>
<organism evidence="6 7">
    <name type="scientific">Theileria parva</name>
    <name type="common">East coast fever infection agent</name>
    <dbReference type="NCBI Taxonomy" id="5875"/>
    <lineage>
        <taxon>Eukaryota</taxon>
        <taxon>Sar</taxon>
        <taxon>Alveolata</taxon>
        <taxon>Apicomplexa</taxon>
        <taxon>Aconoidasida</taxon>
        <taxon>Piroplasmida</taxon>
        <taxon>Theileriidae</taxon>
        <taxon>Theileria</taxon>
    </lineage>
</organism>
<dbReference type="InterPro" id="IPR037850">
    <property type="entry name" value="RBBP5/Swd1"/>
</dbReference>
<dbReference type="RefSeq" id="XP_762781.1">
    <property type="nucleotide sequence ID" value="XM_757688.1"/>
</dbReference>
<dbReference type="KEGG" id="tpv:TP03_0657"/>
<dbReference type="AlphaFoldDB" id="Q4MZ34"/>
<feature type="region of interest" description="Disordered" evidence="5">
    <location>
        <begin position="750"/>
        <end position="779"/>
    </location>
</feature>
<dbReference type="InParanoid" id="Q4MZ34"/>
<evidence type="ECO:0000313" key="7">
    <source>
        <dbReference type="Proteomes" id="UP000001949"/>
    </source>
</evidence>
<reference evidence="6 7" key="1">
    <citation type="journal article" date="2005" name="Science">
        <title>Genome sequence of Theileria parva, a bovine pathogen that transforms lymphocytes.</title>
        <authorList>
            <person name="Gardner M.J."/>
            <person name="Bishop R."/>
            <person name="Shah T."/>
            <person name="de Villiers E.P."/>
            <person name="Carlton J.M."/>
            <person name="Hall N."/>
            <person name="Ren Q."/>
            <person name="Paulsen I.T."/>
            <person name="Pain A."/>
            <person name="Berriman M."/>
            <person name="Wilson R.J.M."/>
            <person name="Sato S."/>
            <person name="Ralph S.A."/>
            <person name="Mann D.J."/>
            <person name="Xiong Z."/>
            <person name="Shallom S.J."/>
            <person name="Weidman J."/>
            <person name="Jiang L."/>
            <person name="Lynn J."/>
            <person name="Weaver B."/>
            <person name="Shoaibi A."/>
            <person name="Domingo A.R."/>
            <person name="Wasawo D."/>
            <person name="Crabtree J."/>
            <person name="Wortman J.R."/>
            <person name="Haas B."/>
            <person name="Angiuoli S.V."/>
            <person name="Creasy T.H."/>
            <person name="Lu C."/>
            <person name="Suh B."/>
            <person name="Silva J.C."/>
            <person name="Utterback T.R."/>
            <person name="Feldblyum T.V."/>
            <person name="Pertea M."/>
            <person name="Allen J."/>
            <person name="Nierman W.C."/>
            <person name="Taracha E.L.N."/>
            <person name="Salzberg S.L."/>
            <person name="White O.R."/>
            <person name="Fitzhugh H.A."/>
            <person name="Morzaria S."/>
            <person name="Venter J.C."/>
            <person name="Fraser C.M."/>
            <person name="Nene V."/>
        </authorList>
    </citation>
    <scope>NUCLEOTIDE SEQUENCE [LARGE SCALE GENOMIC DNA]</scope>
    <source>
        <strain evidence="6 7">Muguga</strain>
    </source>
</reference>
<feature type="compositionally biased region" description="Basic and acidic residues" evidence="5">
    <location>
        <begin position="805"/>
        <end position="817"/>
    </location>
</feature>
<feature type="region of interest" description="Disordered" evidence="5">
    <location>
        <begin position="427"/>
        <end position="451"/>
    </location>
</feature>
<gene>
    <name evidence="6" type="ordered locus">TP03_0657</name>
</gene>
<protein>
    <submittedName>
        <fullName evidence="6">Uncharacterized protein</fullName>
    </submittedName>
</protein>
<dbReference type="PANTHER" id="PTHR44040">
    <property type="entry name" value="RETINOBLASTOMA-BINDING PROTEIN 5"/>
    <property type="match status" value="1"/>
</dbReference>
<dbReference type="PROSITE" id="PS51257">
    <property type="entry name" value="PROKAR_LIPOPROTEIN"/>
    <property type="match status" value="1"/>
</dbReference>
<sequence length="1081" mass="123940">MVRPVVTDRLPTVLTGFGGCGFSALAISSDGFTIASATDEFINIYPTSSIWLPSFSLNVPTAHSPINFKLQRLICADENCKCKSTLPQYVKPPLKKARRKYGMKRVVYLGVIQHLQFFGQKNEFLVALGPFFLLIYDLSTMDLNPLISIDMRYFGLDTVAYPYILLCSFTVLNIHRNFIYHNRLLTCVEFMFSHRPYVPTYYRVVFNERRWWIVDCQATTGLIKQESLDDDVPYNVFNHFTTMEYDVDLSEKFRYELQEEEPYVDLTPVSSDTGKSYSEEICRMRMYEYRLVKEMQNREFEEAIFKNKTKLPKRPGRKPKRTRSKLAFRNYLNNFNAKLSLKDTFINGLGTITNPYNTPRISFDNGSQSDFHYSHSHTNTDYNSSPRDYTFDYRDYRLGSGDYKFDYRDYSSSPRDYRFDYREHRLGSVDSSSSPRDHKLGSGDHTFSYGDNRLDYGDNRLDYGDPGLNCGDPGLNNGDPGLNNGDRRLGLDTNSNPDLAGVFPDLSELKQELDEEIHNDPGSSMDNNNDNKLRDEEYVSGINVNSAFNKPFELKSIYFPFCLLKKKFTTENLTSLLKFSTNSGHSGCTQDNLESTVDFSECSEDNREIPRDNNEIPGDNLENSEYYLKYVEEFVFAGFVPVSTIVMIKFTVETYLHVESGVVRSTVLGRTDSKVLADLTISNLPIRVHMFIPNPLGNQFVILVYDRFYVFKYTTANSKTTKLIFKRFFTKSNTNTGCNTTHNTVTNSTVVSSNSVDKGSSQRTDESKSGPIVTSGPTVNIADDKEDLVRSTADENMNFVQPETPEDRDLSPPKTDETLLTISKSPEDKELTTTNTTNNTTITNNNNDVSSLRLYEVVVENELVVDSLRIYYCHYDPVLKLRYSLGCFSNARVDGYLAMCTNYSSQWGFQIFDLRCKSGVDGLKLVMDASKCKGFIQMSWVPNTNKFMFISRLNGELYQLEPKTRRNWVGLISNFKSIEKNLEYIEPEDIFDIDPETGKSADSTVSAELYGDIKSGTHTKNRKRYGSVRYPFYEPVFSIIGDEYVKYQQELEINEVDPEYHTSSPEIQEYYQSVTKPINLI</sequence>
<dbReference type="GO" id="GO:0048188">
    <property type="term" value="C:Set1C/COMPASS complex"/>
    <property type="evidence" value="ECO:0007669"/>
    <property type="project" value="InterPro"/>
</dbReference>
<accession>Q4MZ34</accession>
<dbReference type="STRING" id="5875.Q4MZ34"/>
<name>Q4MZ34_THEPA</name>
<comment type="caution">
    <text evidence="6">The sequence shown here is derived from an EMBL/GenBank/DDBJ whole genome shotgun (WGS) entry which is preliminary data.</text>
</comment>
<evidence type="ECO:0000256" key="5">
    <source>
        <dbReference type="SAM" id="MobiDB-lite"/>
    </source>
</evidence>
<evidence type="ECO:0000256" key="1">
    <source>
        <dbReference type="ARBA" id="ARBA00004123"/>
    </source>
</evidence>
<evidence type="ECO:0000256" key="2">
    <source>
        <dbReference type="ARBA" id="ARBA00022574"/>
    </source>
</evidence>
<keyword evidence="3" id="KW-0677">Repeat</keyword>
<dbReference type="EMBL" id="AAGK01000006">
    <property type="protein sequence ID" value="EAN30498.1"/>
    <property type="molecule type" value="Genomic_DNA"/>
</dbReference>
<proteinExistence type="predicted"/>
<evidence type="ECO:0000256" key="4">
    <source>
        <dbReference type="ARBA" id="ARBA00023242"/>
    </source>
</evidence>
<dbReference type="Proteomes" id="UP000001949">
    <property type="component" value="Unassembled WGS sequence"/>
</dbReference>